<evidence type="ECO:0000256" key="10">
    <source>
        <dbReference type="SAM" id="Phobius"/>
    </source>
</evidence>
<keyword evidence="8" id="KW-0407">Ion channel</keyword>
<dbReference type="InterPro" id="IPR000595">
    <property type="entry name" value="cNMP-bd_dom"/>
</dbReference>
<dbReference type="PROSITE" id="PS50042">
    <property type="entry name" value="CNMP_BINDING_3"/>
    <property type="match status" value="1"/>
</dbReference>
<keyword evidence="5" id="KW-0406">Ion transport</keyword>
<feature type="transmembrane region" description="Helical" evidence="10">
    <location>
        <begin position="303"/>
        <end position="328"/>
    </location>
</feature>
<dbReference type="GeneID" id="576815"/>
<feature type="compositionally biased region" description="Basic and acidic residues" evidence="9">
    <location>
        <begin position="546"/>
        <end position="560"/>
    </location>
</feature>
<evidence type="ECO:0000256" key="1">
    <source>
        <dbReference type="ARBA" id="ARBA00004141"/>
    </source>
</evidence>
<dbReference type="PROSITE" id="PS00889">
    <property type="entry name" value="CNMP_BINDING_2"/>
    <property type="match status" value="1"/>
</dbReference>
<feature type="transmembrane region" description="Helical" evidence="10">
    <location>
        <begin position="93"/>
        <end position="113"/>
    </location>
</feature>
<accession>A0A7M7P9I8</accession>
<dbReference type="Pfam" id="PF00027">
    <property type="entry name" value="cNMP_binding"/>
    <property type="match status" value="1"/>
</dbReference>
<dbReference type="InterPro" id="IPR018490">
    <property type="entry name" value="cNMP-bd_dom_sf"/>
</dbReference>
<feature type="transmembrane region" description="Helical" evidence="10">
    <location>
        <begin position="229"/>
        <end position="250"/>
    </location>
</feature>
<feature type="region of interest" description="Disordered" evidence="9">
    <location>
        <begin position="529"/>
        <end position="603"/>
    </location>
</feature>
<evidence type="ECO:0000313" key="13">
    <source>
        <dbReference type="Proteomes" id="UP000007110"/>
    </source>
</evidence>
<comment type="subcellular location">
    <subcellularLocation>
        <location evidence="1">Membrane</location>
        <topology evidence="1">Multi-pass membrane protein</topology>
    </subcellularLocation>
</comment>
<dbReference type="GO" id="GO:0005221">
    <property type="term" value="F:intracellularly cyclic nucleotide-activated monoatomic cation channel activity"/>
    <property type="evidence" value="ECO:0007669"/>
    <property type="project" value="InterPro"/>
</dbReference>
<evidence type="ECO:0000256" key="8">
    <source>
        <dbReference type="ARBA" id="ARBA00023303"/>
    </source>
</evidence>
<keyword evidence="4 10" id="KW-1133">Transmembrane helix</keyword>
<dbReference type="InterPro" id="IPR005821">
    <property type="entry name" value="Ion_trans_dom"/>
</dbReference>
<dbReference type="EnsemblMetazoa" id="XM_030991953">
    <property type="protein sequence ID" value="XP_030847813"/>
    <property type="gene ID" value="LOC576815"/>
</dbReference>
<dbReference type="Proteomes" id="UP000007110">
    <property type="component" value="Unassembled WGS sequence"/>
</dbReference>
<dbReference type="KEGG" id="spu:576815"/>
<name>A0A7M7P9I8_STRPU</name>
<evidence type="ECO:0000256" key="5">
    <source>
        <dbReference type="ARBA" id="ARBA00023065"/>
    </source>
</evidence>
<keyword evidence="2" id="KW-0813">Transport</keyword>
<dbReference type="CDD" id="cd00038">
    <property type="entry name" value="CAP_ED"/>
    <property type="match status" value="1"/>
</dbReference>
<dbReference type="Gene3D" id="1.10.287.630">
    <property type="entry name" value="Helix hairpin bin"/>
    <property type="match status" value="1"/>
</dbReference>
<dbReference type="InterPro" id="IPR050866">
    <property type="entry name" value="CNG_cation_channel"/>
</dbReference>
<dbReference type="PANTHER" id="PTHR45638">
    <property type="entry name" value="CYCLIC NUCLEOTIDE-GATED CATION CHANNEL SUBUNIT A"/>
    <property type="match status" value="1"/>
</dbReference>
<reference evidence="13" key="1">
    <citation type="submission" date="2015-02" db="EMBL/GenBank/DDBJ databases">
        <title>Genome sequencing for Strongylocentrotus purpuratus.</title>
        <authorList>
            <person name="Murali S."/>
            <person name="Liu Y."/>
            <person name="Vee V."/>
            <person name="English A."/>
            <person name="Wang M."/>
            <person name="Skinner E."/>
            <person name="Han Y."/>
            <person name="Muzny D.M."/>
            <person name="Worley K.C."/>
            <person name="Gibbs R.A."/>
        </authorList>
    </citation>
    <scope>NUCLEOTIDE SEQUENCE</scope>
</reference>
<sequence length="687" mass="78935">MSMEPPLSQSRCVLSPIAAARIKKKMNRKQSDDGQTTMVDSFLQRFTTRRKKLKLNHHLKKHDASVVIEEDKEEEEEEEDEVMAVVVPDGDFLLYWLAVVSIAVVYNLWVVIAREAWPELQEKSHVGWFVIDYFCDFIYILDIVVQARTAYLEEGLLVLDGKKLLRHYLRSWQCRVDLLSLLPTDLFYLLNTSRLHPIVRCPRFLRVYRFYSWYIKVETRTHLPNLFRVLYLTHILLLGLHWTAAAYYVLCEAIGHRFAPDLFLDHAETNTTLALKYLVSFYWSTLTLTTIGDLPTPHTEIEYVVQIIGYLMGIFIFATVVGQVGDIIGNRNATRMDFERQVDNAKRYMRRNNVPRDVQLRILRWYDYTWARGATRGQCDINSLGLLPDTHRTELALHVNLKTLKKVSILKFCPPEFLHDLVLKMHLCIFTPDDLVCKKNAVAKEMFIVSHGSFKVTDDSGKVVSTLKSGDYFGEIGILNVEGSSNRRTANVYSVGFSELFSLSKDDVLGVLKDYPSVKSMMEDKARQKLERLHSEEPDCDVTGTDDEKNRNRADSHSEISRSSNPHVETREDLPQTDSLQDDETKRTSKTGRYVPAKKRTSSTYSGLSGIAMEEIVPVERVVSEKIDILAGDTDKGKDRDMEAHKTNWILKRENESKAAYIQALEKRNKELEALLKATSPFQASDT</sequence>
<reference evidence="12" key="2">
    <citation type="submission" date="2021-01" db="UniProtKB">
        <authorList>
            <consortium name="EnsemblMetazoa"/>
        </authorList>
    </citation>
    <scope>IDENTIFICATION</scope>
</reference>
<protein>
    <recommendedName>
        <fullName evidence="11">Cyclic nucleotide-binding domain-containing protein</fullName>
    </recommendedName>
</protein>
<dbReference type="Gene3D" id="2.60.120.10">
    <property type="entry name" value="Jelly Rolls"/>
    <property type="match status" value="1"/>
</dbReference>
<dbReference type="SMART" id="SM00100">
    <property type="entry name" value="cNMP"/>
    <property type="match status" value="1"/>
</dbReference>
<keyword evidence="7" id="KW-1071">Ligand-gated ion channel</keyword>
<dbReference type="PANTHER" id="PTHR45638:SF7">
    <property type="entry name" value="CYCLIC NUCLEOTIDE-GATED ION CHANNEL-LIKE, ISOFORM E"/>
    <property type="match status" value="1"/>
</dbReference>
<feature type="domain" description="Cyclic nucleotide-binding" evidence="11">
    <location>
        <begin position="409"/>
        <end position="529"/>
    </location>
</feature>
<dbReference type="OrthoDB" id="421226at2759"/>
<dbReference type="FunFam" id="1.10.287.70:FF:000072">
    <property type="entry name" value="Cyclic nucleotide gated channel beta 3"/>
    <property type="match status" value="1"/>
</dbReference>
<keyword evidence="13" id="KW-1185">Reference proteome</keyword>
<dbReference type="SUPFAM" id="SSF51206">
    <property type="entry name" value="cAMP-binding domain-like"/>
    <property type="match status" value="1"/>
</dbReference>
<dbReference type="GO" id="GO:0016020">
    <property type="term" value="C:membrane"/>
    <property type="evidence" value="ECO:0007669"/>
    <property type="project" value="UniProtKB-SubCell"/>
</dbReference>
<evidence type="ECO:0000313" key="12">
    <source>
        <dbReference type="EnsemblMetazoa" id="XP_030847813"/>
    </source>
</evidence>
<dbReference type="Gene3D" id="1.10.287.70">
    <property type="match status" value="1"/>
</dbReference>
<keyword evidence="3 10" id="KW-0812">Transmembrane</keyword>
<dbReference type="InterPro" id="IPR014710">
    <property type="entry name" value="RmlC-like_jellyroll"/>
</dbReference>
<dbReference type="AlphaFoldDB" id="A0A7M7P9I8"/>
<evidence type="ECO:0000259" key="11">
    <source>
        <dbReference type="PROSITE" id="PS50042"/>
    </source>
</evidence>
<dbReference type="FunFam" id="1.10.287.630:FF:000001">
    <property type="entry name" value="Cyclic nucleotide-gated channel alpha 3"/>
    <property type="match status" value="1"/>
</dbReference>
<proteinExistence type="predicted"/>
<dbReference type="InParanoid" id="A0A7M7P9I8"/>
<evidence type="ECO:0000256" key="6">
    <source>
        <dbReference type="ARBA" id="ARBA00023136"/>
    </source>
</evidence>
<evidence type="ECO:0000256" key="7">
    <source>
        <dbReference type="ARBA" id="ARBA00023286"/>
    </source>
</evidence>
<dbReference type="RefSeq" id="XP_030847813.1">
    <property type="nucleotide sequence ID" value="XM_030991953.1"/>
</dbReference>
<dbReference type="SUPFAM" id="SSF81324">
    <property type="entry name" value="Voltage-gated potassium channels"/>
    <property type="match status" value="1"/>
</dbReference>
<evidence type="ECO:0000256" key="9">
    <source>
        <dbReference type="SAM" id="MobiDB-lite"/>
    </source>
</evidence>
<evidence type="ECO:0000256" key="3">
    <source>
        <dbReference type="ARBA" id="ARBA00022692"/>
    </source>
</evidence>
<keyword evidence="6 10" id="KW-0472">Membrane</keyword>
<dbReference type="Pfam" id="PF00520">
    <property type="entry name" value="Ion_trans"/>
    <property type="match status" value="1"/>
</dbReference>
<organism evidence="12 13">
    <name type="scientific">Strongylocentrotus purpuratus</name>
    <name type="common">Purple sea urchin</name>
    <dbReference type="NCBI Taxonomy" id="7668"/>
    <lineage>
        <taxon>Eukaryota</taxon>
        <taxon>Metazoa</taxon>
        <taxon>Echinodermata</taxon>
        <taxon>Eleutherozoa</taxon>
        <taxon>Echinozoa</taxon>
        <taxon>Echinoidea</taxon>
        <taxon>Euechinoidea</taxon>
        <taxon>Echinacea</taxon>
        <taxon>Camarodonta</taxon>
        <taxon>Echinidea</taxon>
        <taxon>Strongylocentrotidae</taxon>
        <taxon>Strongylocentrotus</taxon>
    </lineage>
</organism>
<dbReference type="InterPro" id="IPR018488">
    <property type="entry name" value="cNMP-bd_CS"/>
</dbReference>
<evidence type="ECO:0000256" key="2">
    <source>
        <dbReference type="ARBA" id="ARBA00022448"/>
    </source>
</evidence>
<dbReference type="OMA" id="LWMASHY"/>
<evidence type="ECO:0000256" key="4">
    <source>
        <dbReference type="ARBA" id="ARBA00022989"/>
    </source>
</evidence>